<dbReference type="PANTHER" id="PTHR34222:SF97">
    <property type="entry name" value="CATALYTIC REGION, PUTATIVE-RELATED"/>
    <property type="match status" value="1"/>
</dbReference>
<dbReference type="GO" id="GO:0008270">
    <property type="term" value="F:zinc ion binding"/>
    <property type="evidence" value="ECO:0007669"/>
    <property type="project" value="UniProtKB-KW"/>
</dbReference>
<dbReference type="OrthoDB" id="5544992at2759"/>
<dbReference type="SUPFAM" id="SSF57756">
    <property type="entry name" value="Retrovirus zinc finger-like domains"/>
    <property type="match status" value="1"/>
</dbReference>
<dbReference type="GO" id="GO:0003676">
    <property type="term" value="F:nucleic acid binding"/>
    <property type="evidence" value="ECO:0007669"/>
    <property type="project" value="InterPro"/>
</dbReference>
<dbReference type="PANTHER" id="PTHR34222">
    <property type="entry name" value="GAG_PRE-INTEGRS DOMAIN-CONTAINING PROTEIN"/>
    <property type="match status" value="1"/>
</dbReference>
<dbReference type="InterPro" id="IPR036875">
    <property type="entry name" value="Znf_CCHC_sf"/>
</dbReference>
<organism evidence="4 5">
    <name type="scientific">Morella rubra</name>
    <name type="common">Chinese bayberry</name>
    <dbReference type="NCBI Taxonomy" id="262757"/>
    <lineage>
        <taxon>Eukaryota</taxon>
        <taxon>Viridiplantae</taxon>
        <taxon>Streptophyta</taxon>
        <taxon>Embryophyta</taxon>
        <taxon>Tracheophyta</taxon>
        <taxon>Spermatophyta</taxon>
        <taxon>Magnoliopsida</taxon>
        <taxon>eudicotyledons</taxon>
        <taxon>Gunneridae</taxon>
        <taxon>Pentapetalae</taxon>
        <taxon>rosids</taxon>
        <taxon>fabids</taxon>
        <taxon>Fagales</taxon>
        <taxon>Myricaceae</taxon>
        <taxon>Morella</taxon>
    </lineage>
</organism>
<keyword evidence="5" id="KW-1185">Reference proteome</keyword>
<dbReference type="Pfam" id="PF03732">
    <property type="entry name" value="Retrotrans_gag"/>
    <property type="match status" value="1"/>
</dbReference>
<evidence type="ECO:0000256" key="2">
    <source>
        <dbReference type="SAM" id="SignalP"/>
    </source>
</evidence>
<dbReference type="AlphaFoldDB" id="A0A6A1WJD6"/>
<dbReference type="EMBL" id="RXIC02000020">
    <property type="protein sequence ID" value="KAB1224576.1"/>
    <property type="molecule type" value="Genomic_DNA"/>
</dbReference>
<dbReference type="PROSITE" id="PS50158">
    <property type="entry name" value="ZF_CCHC"/>
    <property type="match status" value="1"/>
</dbReference>
<feature type="signal peptide" evidence="2">
    <location>
        <begin position="1"/>
        <end position="23"/>
    </location>
</feature>
<reference evidence="4 5" key="1">
    <citation type="journal article" date="2019" name="Plant Biotechnol. J.">
        <title>The red bayberry genome and genetic basis of sex determination.</title>
        <authorList>
            <person name="Jia H.M."/>
            <person name="Jia H.J."/>
            <person name="Cai Q.L."/>
            <person name="Wang Y."/>
            <person name="Zhao H.B."/>
            <person name="Yang W.F."/>
            <person name="Wang G.Y."/>
            <person name="Li Y.H."/>
            <person name="Zhan D.L."/>
            <person name="Shen Y.T."/>
            <person name="Niu Q.F."/>
            <person name="Chang L."/>
            <person name="Qiu J."/>
            <person name="Zhao L."/>
            <person name="Xie H.B."/>
            <person name="Fu W.Y."/>
            <person name="Jin J."/>
            <person name="Li X.W."/>
            <person name="Jiao Y."/>
            <person name="Zhou C.C."/>
            <person name="Tu T."/>
            <person name="Chai C.Y."/>
            <person name="Gao J.L."/>
            <person name="Fan L.J."/>
            <person name="van de Weg E."/>
            <person name="Wang J.Y."/>
            <person name="Gao Z.S."/>
        </authorList>
    </citation>
    <scope>NUCLEOTIDE SEQUENCE [LARGE SCALE GENOMIC DNA]</scope>
    <source>
        <tissue evidence="4">Leaves</tissue>
    </source>
</reference>
<evidence type="ECO:0000313" key="5">
    <source>
        <dbReference type="Proteomes" id="UP000516437"/>
    </source>
</evidence>
<keyword evidence="2" id="KW-0732">Signal</keyword>
<evidence type="ECO:0000313" key="4">
    <source>
        <dbReference type="EMBL" id="KAB1224576.1"/>
    </source>
</evidence>
<evidence type="ECO:0000256" key="1">
    <source>
        <dbReference type="PROSITE-ProRule" id="PRU00047"/>
    </source>
</evidence>
<keyword evidence="1" id="KW-0863">Zinc-finger</keyword>
<keyword evidence="1" id="KW-0479">Metal-binding</keyword>
<keyword evidence="1" id="KW-0862">Zinc</keyword>
<dbReference type="InterPro" id="IPR001878">
    <property type="entry name" value="Znf_CCHC"/>
</dbReference>
<evidence type="ECO:0000259" key="3">
    <source>
        <dbReference type="PROSITE" id="PS50158"/>
    </source>
</evidence>
<dbReference type="InterPro" id="IPR005162">
    <property type="entry name" value="Retrotrans_gag_dom"/>
</dbReference>
<comment type="caution">
    <text evidence="4">The sequence shown here is derived from an EMBL/GenBank/DDBJ whole genome shotgun (WGS) entry which is preliminary data.</text>
</comment>
<feature type="domain" description="CCHC-type" evidence="3">
    <location>
        <begin position="183"/>
        <end position="196"/>
    </location>
</feature>
<name>A0A6A1WJD6_9ROSI</name>
<dbReference type="Proteomes" id="UP000516437">
    <property type="component" value="Chromosome 2"/>
</dbReference>
<gene>
    <name evidence="4" type="ORF">CJ030_MR2G004968</name>
</gene>
<sequence length="224" mass="25188">MRCNNLILSWILNLISKEIASNALYINSAKEVWDKLKARFAQPDNVRVYHLQHQLGSIVQGTQSVSEYFTQLNAIWEELHNYRPLPFCSCGHCTCNALSAVGEVQQLDYVFKFLMGLNDTYDSIGGQIILINPTPSLDKTFSLVLQEERQRQTQTLIMPTPESSALAALHIQAKKRDKAEVTCFHCGKSGHIKEKCYRLTGFPPNFKFIKSKPGYGGNASSSTI</sequence>
<accession>A0A6A1WJD6</accession>
<proteinExistence type="predicted"/>
<feature type="chain" id="PRO_5025338244" description="CCHC-type domain-containing protein" evidence="2">
    <location>
        <begin position="24"/>
        <end position="224"/>
    </location>
</feature>
<protein>
    <recommendedName>
        <fullName evidence="3">CCHC-type domain-containing protein</fullName>
    </recommendedName>
</protein>